<dbReference type="STRING" id="1108050.M5BNZ3"/>
<dbReference type="HOGENOM" id="CLU_030046_0_1_1"/>
<dbReference type="PANTHER" id="PTHR35179:SF2">
    <property type="entry name" value="START DOMAIN-CONTAINING PROTEIN"/>
    <property type="match status" value="1"/>
</dbReference>
<proteinExistence type="predicted"/>
<evidence type="ECO:0000313" key="3">
    <source>
        <dbReference type="Proteomes" id="UP000012065"/>
    </source>
</evidence>
<dbReference type="OrthoDB" id="420564at2759"/>
<reference evidence="1" key="1">
    <citation type="submission" date="2012-10" db="EMBL/GenBank/DDBJ databases">
        <authorList>
            <person name="Jelonek L."/>
        </authorList>
    </citation>
    <scope>NUCLEOTIDE SEQUENCE</scope>
    <source>
        <strain evidence="1">Isolate 7/3/14</strain>
    </source>
</reference>
<dbReference type="Proteomes" id="UP000059188">
    <property type="component" value="Unassembled WGS sequence"/>
</dbReference>
<evidence type="ECO:0000313" key="1">
    <source>
        <dbReference type="EMBL" id="CCO28809.1"/>
    </source>
</evidence>
<sequence>MSKLLSGLGTRAAHPLAYLPLPQPVGVDCEIKDYQVLGSYNWLDAGKQSPTIVIPGQPRIWQEPILPLQLALDQGYTFIDQNAWRCRASPLEPIFRSIEVSQQVIGNTSFSLSELQADVVTDRNNLRKLSAMVGDMRSNANLAPSKNREFRIDAQLAPNGRTLLLTRYSKELRRMISHGGAGYGANFEHATTISNPISLPNQGRRESGNFLPTSYHRIARYSLAHLNLVVRYEVDAALGTPLIDGPHVSTYMNTSSESKVETRPDSTLHHFVSGSLVPQDRIMELKTSVSNKKLSWYDISALSP</sequence>
<accession>M5BNZ3</accession>
<evidence type="ECO:0000313" key="2">
    <source>
        <dbReference type="EMBL" id="CEL52022.1"/>
    </source>
</evidence>
<dbReference type="PANTHER" id="PTHR35179">
    <property type="entry name" value="PROTEIN CBG02620"/>
    <property type="match status" value="1"/>
</dbReference>
<dbReference type="AlphaFoldDB" id="M5BNZ3"/>
<reference evidence="2 4" key="3">
    <citation type="submission" date="2014-11" db="EMBL/GenBank/DDBJ databases">
        <authorList>
            <person name="Wibberg Daniel"/>
        </authorList>
    </citation>
    <scope>NUCLEOTIDE SEQUENCE [LARGE SCALE GENOMIC DNA]</scope>
    <source>
        <strain evidence="2">Rhizoctonia solani AG1-IB 7/3/14</strain>
    </source>
</reference>
<dbReference type="EMBL" id="LN679100">
    <property type="protein sequence ID" value="CEL52022.1"/>
    <property type="molecule type" value="Genomic_DNA"/>
</dbReference>
<reference evidence="1 3" key="2">
    <citation type="journal article" date="2013" name="J. Biotechnol.">
        <title>Establishment and interpretation of the genome sequence of the phytopathogenic fungus Rhizoctonia solani AG1-IB isolate 7/3/14.</title>
        <authorList>
            <person name="Wibberg D.W."/>
            <person name="Jelonek L.J."/>
            <person name="Rupp O.R."/>
            <person name="Hennig M.H."/>
            <person name="Eikmeyer F.E."/>
            <person name="Goesmann A.G."/>
            <person name="Hartmann A.H."/>
            <person name="Borriss R.B."/>
            <person name="Grosch R.G."/>
            <person name="Puehler A.P."/>
            <person name="Schlueter A.S."/>
        </authorList>
    </citation>
    <scope>NUCLEOTIDE SEQUENCE [LARGE SCALE GENOMIC DNA]</scope>
    <source>
        <strain evidence="3">AG1-IB / isolate 7/3/14</strain>
        <strain evidence="1">Isolate 7/3/14</strain>
    </source>
</reference>
<evidence type="ECO:0000313" key="4">
    <source>
        <dbReference type="Proteomes" id="UP000059188"/>
    </source>
</evidence>
<keyword evidence="4" id="KW-1185">Reference proteome</keyword>
<dbReference type="Proteomes" id="UP000012065">
    <property type="component" value="Unassembled WGS sequence"/>
</dbReference>
<organism evidence="1 3">
    <name type="scientific">Thanatephorus cucumeris (strain AG1-IB / isolate 7/3/14)</name>
    <name type="common">Lettuce bottom rot fungus</name>
    <name type="synonym">Rhizoctonia solani</name>
    <dbReference type="NCBI Taxonomy" id="1108050"/>
    <lineage>
        <taxon>Eukaryota</taxon>
        <taxon>Fungi</taxon>
        <taxon>Dikarya</taxon>
        <taxon>Basidiomycota</taxon>
        <taxon>Agaricomycotina</taxon>
        <taxon>Agaricomycetes</taxon>
        <taxon>Cantharellales</taxon>
        <taxon>Ceratobasidiaceae</taxon>
        <taxon>Rhizoctonia</taxon>
        <taxon>Rhizoctonia solani AG-1</taxon>
    </lineage>
</organism>
<gene>
    <name evidence="1" type="ORF">BN14_02807</name>
    <name evidence="2" type="ORF">RSOLAG1IB_00559</name>
</gene>
<dbReference type="EMBL" id="CAOJ01003813">
    <property type="protein sequence ID" value="CCO28809.1"/>
    <property type="molecule type" value="Genomic_DNA"/>
</dbReference>
<protein>
    <submittedName>
        <fullName evidence="1">Uncharacterized protein</fullName>
    </submittedName>
</protein>
<name>M5BNZ3_THACB</name>